<feature type="compositionally biased region" description="Basic residues" evidence="1">
    <location>
        <begin position="60"/>
        <end position="70"/>
    </location>
</feature>
<feature type="region of interest" description="Disordered" evidence="1">
    <location>
        <begin position="1"/>
        <end position="25"/>
    </location>
</feature>
<keyword evidence="3" id="KW-1185">Reference proteome</keyword>
<evidence type="ECO:0000256" key="1">
    <source>
        <dbReference type="SAM" id="MobiDB-lite"/>
    </source>
</evidence>
<sequence length="260" mass="28904">MPNDESSENVIVDLTTSHPMPNDESTRNVIVDLTTPLKQPILTKKPKPNDESTSQPILTKTKKPNAKLPRRANYSLKDGIPKTFLQNKSNFSNFESQSDEDDVEPILEASDESLDEGFKDDQGEIGFESQSEDGDGVEPTVVDQQVVGSSQACVEEILSEFNDLFKSGEAFEHDVEHGNNDIFLGDSSDDENDRQFEVVARFGPCSQDTFNLGDPESDKEDEDWDLVDVHSSQSSEGSLVSNNEEEDTEMNNFVISTRNC</sequence>
<feature type="region of interest" description="Disordered" evidence="1">
    <location>
        <begin position="207"/>
        <end position="260"/>
    </location>
</feature>
<feature type="region of interest" description="Disordered" evidence="1">
    <location>
        <begin position="37"/>
        <end position="74"/>
    </location>
</feature>
<dbReference type="EMBL" id="JADFTS010000005">
    <property type="protein sequence ID" value="KAF9604508.1"/>
    <property type="molecule type" value="Genomic_DNA"/>
</dbReference>
<reference evidence="2 3" key="1">
    <citation type="submission" date="2020-10" db="EMBL/GenBank/DDBJ databases">
        <title>The Coptis chinensis genome and diversification of protoberbering-type alkaloids.</title>
        <authorList>
            <person name="Wang B."/>
            <person name="Shu S."/>
            <person name="Song C."/>
            <person name="Liu Y."/>
        </authorList>
    </citation>
    <scope>NUCLEOTIDE SEQUENCE [LARGE SCALE GENOMIC DNA]</scope>
    <source>
        <strain evidence="2">HL-2020</strain>
        <tissue evidence="2">Leaf</tissue>
    </source>
</reference>
<feature type="compositionally biased region" description="Polar residues" evidence="1">
    <location>
        <begin position="250"/>
        <end position="260"/>
    </location>
</feature>
<accession>A0A835LQN2</accession>
<name>A0A835LQN2_9MAGN</name>
<feature type="compositionally biased region" description="Acidic residues" evidence="1">
    <location>
        <begin position="215"/>
        <end position="226"/>
    </location>
</feature>
<dbReference type="AlphaFoldDB" id="A0A835LQN2"/>
<comment type="caution">
    <text evidence="2">The sequence shown here is derived from an EMBL/GenBank/DDBJ whole genome shotgun (WGS) entry which is preliminary data.</text>
</comment>
<protein>
    <submittedName>
        <fullName evidence="2">Uncharacterized protein</fullName>
    </submittedName>
</protein>
<dbReference type="Proteomes" id="UP000631114">
    <property type="component" value="Unassembled WGS sequence"/>
</dbReference>
<feature type="region of interest" description="Disordered" evidence="1">
    <location>
        <begin position="116"/>
        <end position="138"/>
    </location>
</feature>
<feature type="compositionally biased region" description="Polar residues" evidence="1">
    <location>
        <begin position="230"/>
        <end position="242"/>
    </location>
</feature>
<gene>
    <name evidence="2" type="ORF">IFM89_007629</name>
</gene>
<evidence type="ECO:0000313" key="2">
    <source>
        <dbReference type="EMBL" id="KAF9604508.1"/>
    </source>
</evidence>
<proteinExistence type="predicted"/>
<organism evidence="2 3">
    <name type="scientific">Coptis chinensis</name>
    <dbReference type="NCBI Taxonomy" id="261450"/>
    <lineage>
        <taxon>Eukaryota</taxon>
        <taxon>Viridiplantae</taxon>
        <taxon>Streptophyta</taxon>
        <taxon>Embryophyta</taxon>
        <taxon>Tracheophyta</taxon>
        <taxon>Spermatophyta</taxon>
        <taxon>Magnoliopsida</taxon>
        <taxon>Ranunculales</taxon>
        <taxon>Ranunculaceae</taxon>
        <taxon>Coptidoideae</taxon>
        <taxon>Coptis</taxon>
    </lineage>
</organism>
<evidence type="ECO:0000313" key="3">
    <source>
        <dbReference type="Proteomes" id="UP000631114"/>
    </source>
</evidence>